<keyword evidence="2" id="KW-1185">Reference proteome</keyword>
<sequence>MEIVNTAEKESTITILMPDNKLFRADPTTHNLVLSARTKCFLDDGSDDAESTLMTLTKQHIKTGLHHLNRGKQSKMRTPLY</sequence>
<name>A0AAW2ZQQ9_9EUKA</name>
<dbReference type="EMBL" id="JAOPGA020001808">
    <property type="protein sequence ID" value="KAL0491472.1"/>
    <property type="molecule type" value="Genomic_DNA"/>
</dbReference>
<evidence type="ECO:0000313" key="2">
    <source>
        <dbReference type="Proteomes" id="UP001431209"/>
    </source>
</evidence>
<comment type="caution">
    <text evidence="1">The sequence shown here is derived from an EMBL/GenBank/DDBJ whole genome shotgun (WGS) entry which is preliminary data.</text>
</comment>
<accession>A0AAW2ZQQ9</accession>
<evidence type="ECO:0000313" key="1">
    <source>
        <dbReference type="EMBL" id="KAL0491472.1"/>
    </source>
</evidence>
<reference evidence="1 2" key="1">
    <citation type="submission" date="2024-03" db="EMBL/GenBank/DDBJ databases">
        <title>The Acrasis kona genome and developmental transcriptomes reveal deep origins of eukaryotic multicellular pathways.</title>
        <authorList>
            <person name="Sheikh S."/>
            <person name="Fu C.-J."/>
            <person name="Brown M.W."/>
            <person name="Baldauf S.L."/>
        </authorList>
    </citation>
    <scope>NUCLEOTIDE SEQUENCE [LARGE SCALE GENOMIC DNA]</scope>
    <source>
        <strain evidence="1 2">ATCC MYA-3509</strain>
    </source>
</reference>
<dbReference type="AlphaFoldDB" id="A0AAW2ZQQ9"/>
<gene>
    <name evidence="1" type="ORF">AKO1_000902</name>
</gene>
<organism evidence="1 2">
    <name type="scientific">Acrasis kona</name>
    <dbReference type="NCBI Taxonomy" id="1008807"/>
    <lineage>
        <taxon>Eukaryota</taxon>
        <taxon>Discoba</taxon>
        <taxon>Heterolobosea</taxon>
        <taxon>Tetramitia</taxon>
        <taxon>Eutetramitia</taxon>
        <taxon>Acrasidae</taxon>
        <taxon>Acrasis</taxon>
    </lineage>
</organism>
<protein>
    <submittedName>
        <fullName evidence="1">Pnuc</fullName>
    </submittedName>
</protein>
<dbReference type="Proteomes" id="UP001431209">
    <property type="component" value="Unassembled WGS sequence"/>
</dbReference>
<proteinExistence type="predicted"/>